<evidence type="ECO:0000313" key="3">
    <source>
        <dbReference type="EMBL" id="QRW25158.1"/>
    </source>
</evidence>
<accession>A0A8H8P5N9</accession>
<proteinExistence type="predicted"/>
<evidence type="ECO:0000313" key="2">
    <source>
        <dbReference type="EMBL" id="QRW24101.1"/>
    </source>
</evidence>
<dbReference type="RefSeq" id="XP_043185395.1">
    <property type="nucleotide sequence ID" value="XM_043326923.1"/>
</dbReference>
<feature type="region of interest" description="Disordered" evidence="1">
    <location>
        <begin position="1"/>
        <end position="37"/>
    </location>
</feature>
<feature type="compositionally biased region" description="Low complexity" evidence="1">
    <location>
        <begin position="70"/>
        <end position="91"/>
    </location>
</feature>
<reference evidence="3" key="1">
    <citation type="submission" date="2020-05" db="EMBL/GenBank/DDBJ databases">
        <title>Evolutionary and genomic comparisons of hybrid uninucleate and nonhybrid Rhizoctonia fungi.</title>
        <authorList>
            <person name="Li C."/>
            <person name="Chen X."/>
        </authorList>
    </citation>
    <scope>NUCLEOTIDE SEQUENCE</scope>
    <source>
        <strain evidence="3">AG-1 IA</strain>
    </source>
</reference>
<dbReference type="Proteomes" id="UP000650533">
    <property type="component" value="Chromosome 13"/>
</dbReference>
<dbReference type="KEGG" id="rsx:RhiXN_07107"/>
<dbReference type="GeneID" id="67029386"/>
<dbReference type="AlphaFoldDB" id="A0A8H8P5N9"/>
<feature type="region of interest" description="Disordered" evidence="1">
    <location>
        <begin position="53"/>
        <end position="133"/>
    </location>
</feature>
<name>A0A8H8P5N9_9AGAM</name>
<protein>
    <submittedName>
        <fullName evidence="3">Uncharacterized protein</fullName>
    </submittedName>
</protein>
<organism evidence="3 4">
    <name type="scientific">Rhizoctonia solani</name>
    <dbReference type="NCBI Taxonomy" id="456999"/>
    <lineage>
        <taxon>Eukaryota</taxon>
        <taxon>Fungi</taxon>
        <taxon>Dikarya</taxon>
        <taxon>Basidiomycota</taxon>
        <taxon>Agaricomycotina</taxon>
        <taxon>Agaricomycetes</taxon>
        <taxon>Cantharellales</taxon>
        <taxon>Ceratobasidiaceae</taxon>
        <taxon>Rhizoctonia</taxon>
    </lineage>
</organism>
<evidence type="ECO:0000256" key="1">
    <source>
        <dbReference type="SAM" id="MobiDB-lite"/>
    </source>
</evidence>
<sequence length="210" mass="21889">MNTNPAGSKKRKASEDNTMPNALAPKKGKATITTSQMPAQTFLAKNFKTSMPAASPISRLTQSQLPKPPTASSKPPAASSSALPLPSAASKSRSKSRKAAALRAASTQATNKGARKVAAQARSKERAQPSQGAALPLQPVDEALWGSGSNAPEALERTKSAVTADGQLPAVLVNPNGNVVGHWDYVNGAWDGMVGKQWECHVIHLPNIVP</sequence>
<dbReference type="EMBL" id="CP059668">
    <property type="protein sequence ID" value="QRW24101.1"/>
    <property type="molecule type" value="Genomic_DNA"/>
</dbReference>
<dbReference type="Proteomes" id="UP000650533">
    <property type="component" value="Chromosome 11"/>
</dbReference>
<gene>
    <name evidence="3" type="ORF">RhiXN_07107</name>
    <name evidence="2" type="ORF">RhiXN_10425</name>
</gene>
<evidence type="ECO:0000313" key="4">
    <source>
        <dbReference type="Proteomes" id="UP000650533"/>
    </source>
</evidence>
<dbReference type="EMBL" id="CP059670">
    <property type="protein sequence ID" value="QRW25158.1"/>
    <property type="molecule type" value="Genomic_DNA"/>
</dbReference>